<dbReference type="Proteomes" id="UP000178323">
    <property type="component" value="Unassembled WGS sequence"/>
</dbReference>
<evidence type="ECO:0000256" key="1">
    <source>
        <dbReference type="ARBA" id="ARBA00022723"/>
    </source>
</evidence>
<dbReference type="InterPro" id="IPR050197">
    <property type="entry name" value="Aldolase_class_II_sugar_metab"/>
</dbReference>
<dbReference type="AlphaFoldDB" id="A0A1F5S7I1"/>
<accession>A0A1F5S7I1</accession>
<dbReference type="GO" id="GO:0016832">
    <property type="term" value="F:aldehyde-lyase activity"/>
    <property type="evidence" value="ECO:0007669"/>
    <property type="project" value="TreeGrafter"/>
</dbReference>
<dbReference type="EMBL" id="MFFS01000024">
    <property type="protein sequence ID" value="OGF22502.1"/>
    <property type="molecule type" value="Genomic_DNA"/>
</dbReference>
<dbReference type="SMART" id="SM01007">
    <property type="entry name" value="Aldolase_II"/>
    <property type="match status" value="1"/>
</dbReference>
<sequence length="219" mass="24260">MVSNNKVIKFNAIQSLPYIDLAIDLSQFVCCRKNLQNKKLIGRIEAGEFAGYDCGNISLRLRNGNGNHNFRFVISGSQTSSKREFNSSDVALIEEYDSGSFSVKYSGTAIPSSETPLHGSSYKADPRIGAIIHAHIFESSPFYEQCQSFFLRHGLPLTYCPSKTAEIGEEIISLIREKGHGDIIGMLNHDGGFGLLSFGENLKIAYSKLLTLHSQFKKL</sequence>
<protein>
    <recommendedName>
        <fullName evidence="3">Class II aldolase/adducin N-terminal domain-containing protein</fullName>
    </recommendedName>
</protein>
<dbReference type="PANTHER" id="PTHR22789:SF0">
    <property type="entry name" value="3-OXO-TETRONATE 4-PHOSPHATE DECARBOXYLASE-RELATED"/>
    <property type="match status" value="1"/>
</dbReference>
<dbReference type="SUPFAM" id="SSF53639">
    <property type="entry name" value="AraD/HMP-PK domain-like"/>
    <property type="match status" value="1"/>
</dbReference>
<dbReference type="Pfam" id="PF00596">
    <property type="entry name" value="Aldolase_II"/>
    <property type="match status" value="1"/>
</dbReference>
<organism evidence="4 5">
    <name type="scientific">Candidatus Falkowbacteria bacterium RBG_13_39_14</name>
    <dbReference type="NCBI Taxonomy" id="1797985"/>
    <lineage>
        <taxon>Bacteria</taxon>
        <taxon>Candidatus Falkowiibacteriota</taxon>
    </lineage>
</organism>
<proteinExistence type="predicted"/>
<dbReference type="GO" id="GO:0005829">
    <property type="term" value="C:cytosol"/>
    <property type="evidence" value="ECO:0007669"/>
    <property type="project" value="TreeGrafter"/>
</dbReference>
<comment type="caution">
    <text evidence="4">The sequence shown here is derived from an EMBL/GenBank/DDBJ whole genome shotgun (WGS) entry which is preliminary data.</text>
</comment>
<dbReference type="InterPro" id="IPR001303">
    <property type="entry name" value="Aldolase_II/adducin_N"/>
</dbReference>
<dbReference type="GO" id="GO:0046872">
    <property type="term" value="F:metal ion binding"/>
    <property type="evidence" value="ECO:0007669"/>
    <property type="project" value="UniProtKB-KW"/>
</dbReference>
<name>A0A1F5S7I1_9BACT</name>
<evidence type="ECO:0000259" key="3">
    <source>
        <dbReference type="SMART" id="SM01007"/>
    </source>
</evidence>
<evidence type="ECO:0000313" key="5">
    <source>
        <dbReference type="Proteomes" id="UP000178323"/>
    </source>
</evidence>
<evidence type="ECO:0000313" key="4">
    <source>
        <dbReference type="EMBL" id="OGF22502.1"/>
    </source>
</evidence>
<keyword evidence="1" id="KW-0479">Metal-binding</keyword>
<reference evidence="4 5" key="1">
    <citation type="journal article" date="2016" name="Nat. Commun.">
        <title>Thousands of microbial genomes shed light on interconnected biogeochemical processes in an aquifer system.</title>
        <authorList>
            <person name="Anantharaman K."/>
            <person name="Brown C.T."/>
            <person name="Hug L.A."/>
            <person name="Sharon I."/>
            <person name="Castelle C.J."/>
            <person name="Probst A.J."/>
            <person name="Thomas B.C."/>
            <person name="Singh A."/>
            <person name="Wilkins M.J."/>
            <person name="Karaoz U."/>
            <person name="Brodie E.L."/>
            <person name="Williams K.H."/>
            <person name="Hubbard S.S."/>
            <person name="Banfield J.F."/>
        </authorList>
    </citation>
    <scope>NUCLEOTIDE SEQUENCE [LARGE SCALE GENOMIC DNA]</scope>
</reference>
<dbReference type="GO" id="GO:0019323">
    <property type="term" value="P:pentose catabolic process"/>
    <property type="evidence" value="ECO:0007669"/>
    <property type="project" value="TreeGrafter"/>
</dbReference>
<dbReference type="InterPro" id="IPR036409">
    <property type="entry name" value="Aldolase_II/adducin_N_sf"/>
</dbReference>
<gene>
    <name evidence="4" type="ORF">A2Y83_05560</name>
</gene>
<dbReference type="STRING" id="1797985.A2Y83_05560"/>
<dbReference type="PANTHER" id="PTHR22789">
    <property type="entry name" value="FUCULOSE PHOSPHATE ALDOLASE"/>
    <property type="match status" value="1"/>
</dbReference>
<dbReference type="Gene3D" id="3.40.225.10">
    <property type="entry name" value="Class II aldolase/adducin N-terminal domain"/>
    <property type="match status" value="1"/>
</dbReference>
<evidence type="ECO:0000256" key="2">
    <source>
        <dbReference type="ARBA" id="ARBA00023239"/>
    </source>
</evidence>
<feature type="domain" description="Class II aldolase/adducin N-terminal" evidence="3">
    <location>
        <begin position="26"/>
        <end position="219"/>
    </location>
</feature>
<keyword evidence="2" id="KW-0456">Lyase</keyword>